<dbReference type="AlphaFoldDB" id="A0A921S0U8"/>
<reference evidence="1" key="1">
    <citation type="journal article" date="2019" name="BMC Genomics">
        <title>A new reference genome for Sorghum bicolor reveals high levels of sequence similarity between sweet and grain genotypes: implications for the genetics of sugar metabolism.</title>
        <authorList>
            <person name="Cooper E.A."/>
            <person name="Brenton Z.W."/>
            <person name="Flinn B.S."/>
            <person name="Jenkins J."/>
            <person name="Shu S."/>
            <person name="Flowers D."/>
            <person name="Luo F."/>
            <person name="Wang Y."/>
            <person name="Xia P."/>
            <person name="Barry K."/>
            <person name="Daum C."/>
            <person name="Lipzen A."/>
            <person name="Yoshinaga Y."/>
            <person name="Schmutz J."/>
            <person name="Saski C."/>
            <person name="Vermerris W."/>
            <person name="Kresovich S."/>
        </authorList>
    </citation>
    <scope>NUCLEOTIDE SEQUENCE</scope>
</reference>
<evidence type="ECO:0000313" key="1">
    <source>
        <dbReference type="EMBL" id="KAG0549827.1"/>
    </source>
</evidence>
<dbReference type="EMBL" id="CM027680">
    <property type="protein sequence ID" value="KAG0549827.1"/>
    <property type="molecule type" value="Genomic_DNA"/>
</dbReference>
<accession>A0A921S0U8</accession>
<proteinExistence type="predicted"/>
<dbReference type="Proteomes" id="UP000807115">
    <property type="component" value="Chromosome 1"/>
</dbReference>
<reference evidence="1" key="2">
    <citation type="submission" date="2020-10" db="EMBL/GenBank/DDBJ databases">
        <authorList>
            <person name="Cooper E.A."/>
            <person name="Brenton Z.W."/>
            <person name="Flinn B.S."/>
            <person name="Jenkins J."/>
            <person name="Shu S."/>
            <person name="Flowers D."/>
            <person name="Luo F."/>
            <person name="Wang Y."/>
            <person name="Xia P."/>
            <person name="Barry K."/>
            <person name="Daum C."/>
            <person name="Lipzen A."/>
            <person name="Yoshinaga Y."/>
            <person name="Schmutz J."/>
            <person name="Saski C."/>
            <person name="Vermerris W."/>
            <person name="Kresovich S."/>
        </authorList>
    </citation>
    <scope>NUCLEOTIDE SEQUENCE</scope>
</reference>
<comment type="caution">
    <text evidence="1">The sequence shown here is derived from an EMBL/GenBank/DDBJ whole genome shotgun (WGS) entry which is preliminary data.</text>
</comment>
<name>A0A921S0U8_SORBI</name>
<organism evidence="1 2">
    <name type="scientific">Sorghum bicolor</name>
    <name type="common">Sorghum</name>
    <name type="synonym">Sorghum vulgare</name>
    <dbReference type="NCBI Taxonomy" id="4558"/>
    <lineage>
        <taxon>Eukaryota</taxon>
        <taxon>Viridiplantae</taxon>
        <taxon>Streptophyta</taxon>
        <taxon>Embryophyta</taxon>
        <taxon>Tracheophyta</taxon>
        <taxon>Spermatophyta</taxon>
        <taxon>Magnoliopsida</taxon>
        <taxon>Liliopsida</taxon>
        <taxon>Poales</taxon>
        <taxon>Poaceae</taxon>
        <taxon>PACMAD clade</taxon>
        <taxon>Panicoideae</taxon>
        <taxon>Andropogonodae</taxon>
        <taxon>Andropogoneae</taxon>
        <taxon>Sorghinae</taxon>
        <taxon>Sorghum</taxon>
    </lineage>
</organism>
<evidence type="ECO:0000313" key="2">
    <source>
        <dbReference type="Proteomes" id="UP000807115"/>
    </source>
</evidence>
<protein>
    <submittedName>
        <fullName evidence="1">Uncharacterized protein</fullName>
    </submittedName>
</protein>
<sequence length="34" mass="4085">MRGGQICMRTRAGDPMKVVAWLREQDHYEYWTAK</sequence>
<gene>
    <name evidence="1" type="ORF">BDA96_01G288100</name>
</gene>